<keyword evidence="3" id="KW-0949">S-adenosyl-L-methionine</keyword>
<dbReference type="InterPro" id="IPR058240">
    <property type="entry name" value="rSAM_sf"/>
</dbReference>
<proteinExistence type="predicted"/>
<reference evidence="9" key="1">
    <citation type="submission" date="2020-10" db="EMBL/GenBank/DDBJ databases">
        <title>Unveiling of a novel bifunctional photoreceptor, Dualchrome1, isolated from a cosmopolitan green alga.</title>
        <authorList>
            <person name="Suzuki S."/>
            <person name="Kawachi M."/>
        </authorList>
    </citation>
    <scope>NUCLEOTIDE SEQUENCE</scope>
    <source>
        <strain evidence="9">NIES 2893</strain>
    </source>
</reference>
<dbReference type="GO" id="GO:0030488">
    <property type="term" value="P:tRNA methylation"/>
    <property type="evidence" value="ECO:0007669"/>
    <property type="project" value="TreeGrafter"/>
</dbReference>
<organism evidence="9 10">
    <name type="scientific">Pycnococcus provasolii</name>
    <dbReference type="NCBI Taxonomy" id="41880"/>
    <lineage>
        <taxon>Eukaryota</taxon>
        <taxon>Viridiplantae</taxon>
        <taxon>Chlorophyta</taxon>
        <taxon>Pseudoscourfieldiophyceae</taxon>
        <taxon>Pseudoscourfieldiales</taxon>
        <taxon>Pycnococcaceae</taxon>
        <taxon>Pycnococcus</taxon>
    </lineage>
</organism>
<evidence type="ECO:0000256" key="2">
    <source>
        <dbReference type="ARBA" id="ARBA00022485"/>
    </source>
</evidence>
<feature type="domain" description="Radical SAM core" evidence="8">
    <location>
        <begin position="219"/>
        <end position="497"/>
    </location>
</feature>
<comment type="caution">
    <text evidence="9">The sequence shown here is derived from an EMBL/GenBank/DDBJ whole genome shotgun (WGS) entry which is preliminary data.</text>
</comment>
<dbReference type="EMBL" id="BNJQ01000002">
    <property type="protein sequence ID" value="GHP01927.1"/>
    <property type="molecule type" value="Genomic_DNA"/>
</dbReference>
<feature type="compositionally biased region" description="Low complexity" evidence="7">
    <location>
        <begin position="563"/>
        <end position="583"/>
    </location>
</feature>
<dbReference type="InterPro" id="IPR007197">
    <property type="entry name" value="rSAM"/>
</dbReference>
<dbReference type="SUPFAM" id="SSF102114">
    <property type="entry name" value="Radical SAM enzymes"/>
    <property type="match status" value="1"/>
</dbReference>
<evidence type="ECO:0000256" key="5">
    <source>
        <dbReference type="ARBA" id="ARBA00023004"/>
    </source>
</evidence>
<protein>
    <recommendedName>
        <fullName evidence="8">Radical SAM core domain-containing protein</fullName>
    </recommendedName>
</protein>
<dbReference type="GO" id="GO:0070475">
    <property type="term" value="P:rRNA base methylation"/>
    <property type="evidence" value="ECO:0007669"/>
    <property type="project" value="TreeGrafter"/>
</dbReference>
<dbReference type="PANTHER" id="PTHR30544:SF8">
    <property type="entry name" value="RADICAL SAM SUPERFAMILY PROTEIN"/>
    <property type="match status" value="1"/>
</dbReference>
<dbReference type="OrthoDB" id="204498at2759"/>
<dbReference type="InterPro" id="IPR013785">
    <property type="entry name" value="Aldolase_TIM"/>
</dbReference>
<dbReference type="PANTHER" id="PTHR30544">
    <property type="entry name" value="23S RRNA METHYLTRANSFERASE"/>
    <property type="match status" value="1"/>
</dbReference>
<name>A0A830HA09_9CHLO</name>
<evidence type="ECO:0000313" key="9">
    <source>
        <dbReference type="EMBL" id="GHP01927.1"/>
    </source>
</evidence>
<evidence type="ECO:0000256" key="4">
    <source>
        <dbReference type="ARBA" id="ARBA00022723"/>
    </source>
</evidence>
<dbReference type="AlphaFoldDB" id="A0A830HA09"/>
<evidence type="ECO:0000259" key="8">
    <source>
        <dbReference type="PROSITE" id="PS51918"/>
    </source>
</evidence>
<dbReference type="GO" id="GO:0051539">
    <property type="term" value="F:4 iron, 4 sulfur cluster binding"/>
    <property type="evidence" value="ECO:0007669"/>
    <property type="project" value="UniProtKB-KW"/>
</dbReference>
<keyword evidence="5" id="KW-0408">Iron</keyword>
<keyword evidence="2" id="KW-0004">4Fe-4S</keyword>
<feature type="region of interest" description="Disordered" evidence="7">
    <location>
        <begin position="550"/>
        <end position="583"/>
    </location>
</feature>
<feature type="compositionally biased region" description="Low complexity" evidence="7">
    <location>
        <begin position="12"/>
        <end position="23"/>
    </location>
</feature>
<dbReference type="Proteomes" id="UP000660262">
    <property type="component" value="Unassembled WGS sequence"/>
</dbReference>
<dbReference type="GO" id="GO:0046872">
    <property type="term" value="F:metal ion binding"/>
    <property type="evidence" value="ECO:0007669"/>
    <property type="project" value="UniProtKB-KW"/>
</dbReference>
<dbReference type="PROSITE" id="PS51918">
    <property type="entry name" value="RADICAL_SAM"/>
    <property type="match status" value="1"/>
</dbReference>
<gene>
    <name evidence="9" type="ORF">PPROV_000068400</name>
</gene>
<keyword evidence="6" id="KW-0411">Iron-sulfur</keyword>
<dbReference type="SFLD" id="SFLDS00029">
    <property type="entry name" value="Radical_SAM"/>
    <property type="match status" value="1"/>
</dbReference>
<dbReference type="GO" id="GO:0003824">
    <property type="term" value="F:catalytic activity"/>
    <property type="evidence" value="ECO:0007669"/>
    <property type="project" value="InterPro"/>
</dbReference>
<feature type="region of interest" description="Disordered" evidence="7">
    <location>
        <begin position="1"/>
        <end position="36"/>
    </location>
</feature>
<dbReference type="InterPro" id="IPR040072">
    <property type="entry name" value="Methyltransferase_A"/>
</dbReference>
<evidence type="ECO:0000256" key="7">
    <source>
        <dbReference type="SAM" id="MobiDB-lite"/>
    </source>
</evidence>
<accession>A0A830HA09</accession>
<dbReference type="Pfam" id="PF04055">
    <property type="entry name" value="Radical_SAM"/>
    <property type="match status" value="1"/>
</dbReference>
<evidence type="ECO:0000256" key="3">
    <source>
        <dbReference type="ARBA" id="ARBA00022691"/>
    </source>
</evidence>
<evidence type="ECO:0000313" key="10">
    <source>
        <dbReference type="Proteomes" id="UP000660262"/>
    </source>
</evidence>
<keyword evidence="10" id="KW-1185">Reference proteome</keyword>
<evidence type="ECO:0000256" key="6">
    <source>
        <dbReference type="ARBA" id="ARBA00023014"/>
    </source>
</evidence>
<comment type="cofactor">
    <cofactor evidence="1">
        <name>[4Fe-4S] cluster</name>
        <dbReference type="ChEBI" id="CHEBI:49883"/>
    </cofactor>
</comment>
<feature type="compositionally biased region" description="Pro residues" evidence="7">
    <location>
        <begin position="1"/>
        <end position="11"/>
    </location>
</feature>
<dbReference type="Gene3D" id="3.20.20.70">
    <property type="entry name" value="Aldolase class I"/>
    <property type="match status" value="2"/>
</dbReference>
<keyword evidence="4" id="KW-0479">Metal-binding</keyword>
<feature type="region of interest" description="Disordered" evidence="7">
    <location>
        <begin position="412"/>
        <end position="448"/>
    </location>
</feature>
<sequence length="606" mass="64488">MAVPAPPPPSAPQTQTQTQTQTQKKPMKGRRSATPPFVGYLDRTACTAFLASLGVTKPQHAVAITKALVKRARLAGAGADPNLEGTGEGLSLAATDVVPLYDETSSMSESAAQRANNLLPKDLRDNFPKKALEQLRSNVKVLRDYQKTQKLPENVATPLLVPMTTTVERRLDSKDGRTTKLLVRLQDGNLVETVLMRMDALMGAKGKLDDTVRASKEGGHRRVTVCVSSQVGCLMGCKFCATGTLGLTGSLTAGEILEQVAHAVAICRPVDGGVRNVVFMGQGEPLDNYRAVVEACRCLTDSNMFMLRPQSVCVSTVANLPMNIRRLADEVPKVSLAVSLHAPTQERRLNIVPSAKAAHIEKIMEAIKYHVSKSGRHPMVEYVLLKGVNDTREDARLLGELLTANDFPKAYKSRGAANDDGDEAAGSSPPPSPRGRDKGNGGGGGAGGVVNLIPYNPTSVADVYAAPDPQDVEAFADVLCNPPYMIRTTVRREMGQDIDGACGQLSLKVAGEKYQPGEKLYPDDEDTAVAMDASERMAVDAAAGCASPSAEVDMEDLAGKRPTTGSKATTTTAAAPTTTTSSSSTFFSRIKQWLGVWSGGVTKPKK</sequence>
<evidence type="ECO:0000256" key="1">
    <source>
        <dbReference type="ARBA" id="ARBA00001966"/>
    </source>
</evidence>